<dbReference type="AlphaFoldDB" id="A0A364NEX2"/>
<sequence>MADSIPGNLRIPLLEYEVSRLRKEVADLEAKLKRPTLKEHLVNLFQDYSELSSDEQRQLAATMIFVLRRKLGSSFTGLDPADVSVVMAMPETSYGMSAMDGGYRCCVTVGDEHIIQGGNSTQSWALKALRDKVQRLAATMGEQEVM</sequence>
<comment type="caution">
    <text evidence="1">The sequence shown here is derived from an EMBL/GenBank/DDBJ whole genome shotgun (WGS) entry which is preliminary data.</text>
</comment>
<dbReference type="Proteomes" id="UP000249619">
    <property type="component" value="Unassembled WGS sequence"/>
</dbReference>
<dbReference type="EMBL" id="QGDH01000008">
    <property type="protein sequence ID" value="RAR15812.1"/>
    <property type="molecule type" value="Genomic_DNA"/>
</dbReference>
<keyword evidence="2" id="KW-1185">Reference proteome</keyword>
<reference evidence="2" key="1">
    <citation type="submission" date="2018-05" db="EMBL/GenBank/DDBJ databases">
        <title>Draft genome sequence of Stemphylium lycopersici strain CIDEFI 213.</title>
        <authorList>
            <person name="Medina R."/>
            <person name="Franco M.E.E."/>
            <person name="Lucentini C.G."/>
            <person name="Saparrat M.C.N."/>
            <person name="Balatti P.A."/>
        </authorList>
    </citation>
    <scope>NUCLEOTIDE SEQUENCE [LARGE SCALE GENOMIC DNA]</scope>
    <source>
        <strain evidence="2">CIDEFI 213</strain>
    </source>
</reference>
<gene>
    <name evidence="1" type="ORF">DDE83_000828</name>
</gene>
<accession>A0A364NEX2</accession>
<evidence type="ECO:0000313" key="1">
    <source>
        <dbReference type="EMBL" id="RAR15812.1"/>
    </source>
</evidence>
<proteinExistence type="predicted"/>
<evidence type="ECO:0000313" key="2">
    <source>
        <dbReference type="Proteomes" id="UP000249619"/>
    </source>
</evidence>
<name>A0A364NEX2_STELY</name>
<protein>
    <submittedName>
        <fullName evidence="1">Uncharacterized protein</fullName>
    </submittedName>
</protein>
<organism evidence="1 2">
    <name type="scientific">Stemphylium lycopersici</name>
    <name type="common">Tomato gray leaf spot disease fungus</name>
    <name type="synonym">Thyrospora lycopersici</name>
    <dbReference type="NCBI Taxonomy" id="183478"/>
    <lineage>
        <taxon>Eukaryota</taxon>
        <taxon>Fungi</taxon>
        <taxon>Dikarya</taxon>
        <taxon>Ascomycota</taxon>
        <taxon>Pezizomycotina</taxon>
        <taxon>Dothideomycetes</taxon>
        <taxon>Pleosporomycetidae</taxon>
        <taxon>Pleosporales</taxon>
        <taxon>Pleosporineae</taxon>
        <taxon>Pleosporaceae</taxon>
        <taxon>Stemphylium</taxon>
    </lineage>
</organism>